<accession>A0ABU9YDU1</accession>
<evidence type="ECO:0000313" key="4">
    <source>
        <dbReference type="Proteomes" id="UP001413721"/>
    </source>
</evidence>
<dbReference type="SUPFAM" id="SSF55920">
    <property type="entry name" value="Creatinase/aminopeptidase"/>
    <property type="match status" value="1"/>
</dbReference>
<organism evidence="3 4">
    <name type="scientific">Tistrella arctica</name>
    <dbReference type="NCBI Taxonomy" id="3133430"/>
    <lineage>
        <taxon>Bacteria</taxon>
        <taxon>Pseudomonadati</taxon>
        <taxon>Pseudomonadota</taxon>
        <taxon>Alphaproteobacteria</taxon>
        <taxon>Geminicoccales</taxon>
        <taxon>Geminicoccaceae</taxon>
        <taxon>Tistrella</taxon>
    </lineage>
</organism>
<evidence type="ECO:0000313" key="3">
    <source>
        <dbReference type="EMBL" id="MEN2986941.1"/>
    </source>
</evidence>
<keyword evidence="4" id="KW-1185">Reference proteome</keyword>
<proteinExistence type="predicted"/>
<dbReference type="RefSeq" id="WP_345931028.1">
    <property type="nucleotide sequence ID" value="NZ_JBBKTV010000001.1"/>
</dbReference>
<dbReference type="PANTHER" id="PTHR46112">
    <property type="entry name" value="AMINOPEPTIDASE"/>
    <property type="match status" value="1"/>
</dbReference>
<evidence type="ECO:0000259" key="2">
    <source>
        <dbReference type="Pfam" id="PF01321"/>
    </source>
</evidence>
<dbReference type="PANTHER" id="PTHR46112:SF2">
    <property type="entry name" value="XAA-PRO AMINOPEPTIDASE P-RELATED"/>
    <property type="match status" value="1"/>
</dbReference>
<dbReference type="EMBL" id="JBBKTW010000001">
    <property type="protein sequence ID" value="MEN2986941.1"/>
    <property type="molecule type" value="Genomic_DNA"/>
</dbReference>
<dbReference type="Proteomes" id="UP001413721">
    <property type="component" value="Unassembled WGS sequence"/>
</dbReference>
<feature type="domain" description="Peptidase M24" evidence="1">
    <location>
        <begin position="159"/>
        <end position="370"/>
    </location>
</feature>
<name>A0ABU9YDU1_9PROT</name>
<comment type="caution">
    <text evidence="3">The sequence shown here is derived from an EMBL/GenBank/DDBJ whole genome shotgun (WGS) entry which is preliminary data.</text>
</comment>
<reference evidence="3 4" key="1">
    <citation type="submission" date="2024-03" db="EMBL/GenBank/DDBJ databases">
        <title>High-quality draft genome sequencing of Tistrella sp. BH-R2-4.</title>
        <authorList>
            <person name="Dong C."/>
        </authorList>
    </citation>
    <scope>NUCLEOTIDE SEQUENCE [LARGE SCALE GENOMIC DNA]</scope>
    <source>
        <strain evidence="3 4">BH-R2-4</strain>
    </source>
</reference>
<evidence type="ECO:0000259" key="1">
    <source>
        <dbReference type="Pfam" id="PF00557"/>
    </source>
</evidence>
<dbReference type="CDD" id="cd01066">
    <property type="entry name" value="APP_MetAP"/>
    <property type="match status" value="1"/>
</dbReference>
<dbReference type="Gene3D" id="3.90.230.10">
    <property type="entry name" value="Creatinase/methionine aminopeptidase superfamily"/>
    <property type="match status" value="1"/>
</dbReference>
<dbReference type="Pfam" id="PF00557">
    <property type="entry name" value="Peptidase_M24"/>
    <property type="match status" value="1"/>
</dbReference>
<gene>
    <name evidence="3" type="ORF">WG926_01400</name>
</gene>
<dbReference type="Gene3D" id="3.40.350.10">
    <property type="entry name" value="Creatinase/prolidase N-terminal domain"/>
    <property type="match status" value="1"/>
</dbReference>
<dbReference type="InterPro" id="IPR050659">
    <property type="entry name" value="Peptidase_M24B"/>
</dbReference>
<dbReference type="InterPro" id="IPR036005">
    <property type="entry name" value="Creatinase/aminopeptidase-like"/>
</dbReference>
<feature type="domain" description="Creatinase N-terminal" evidence="2">
    <location>
        <begin position="19"/>
        <end position="151"/>
    </location>
</feature>
<dbReference type="InterPro" id="IPR029149">
    <property type="entry name" value="Creatin/AminoP/Spt16_N"/>
</dbReference>
<dbReference type="SUPFAM" id="SSF53092">
    <property type="entry name" value="Creatinase/prolidase N-terminal domain"/>
    <property type="match status" value="1"/>
</dbReference>
<dbReference type="Pfam" id="PF01321">
    <property type="entry name" value="Creatinase_N"/>
    <property type="match status" value="1"/>
</dbReference>
<sequence>MALPDAITTPPSTAELLNRITALRGGLDTGRFDAMVLTSPDSIYYLTNFASFVHERPFILVVTAAGSLHFVIPKLEAPHVLIRSIGAIDPVIYDEYPAPAGRGWDDRLLSLLPGAARLAVEPDCPLFVAERLRTAGMQVASSPLVEDLRMVKSAYEIGRLRHAADLVSDAHARLLAMARPGLPMIEIHATLSRAMTAAAIAGNPHLNLLACDFAAVAQPPRLSHDPHNFTDLFMTLETGGPHVSVIACRADGYAAELERCFFLGDVPPAAQAPFAAMMAARETAFSLLKPGASMAAIDHAVNAVITDAGYGDRRLHRTGHSFGVTGHEAPFLADGYDRTVVAGQVFSIEPGIYIDGIGGFRHSDTVLVTETGCLSLTRAPDQLEALVVAI</sequence>
<protein>
    <submittedName>
        <fullName evidence="3">Xaa-Pro peptidase family protein</fullName>
    </submittedName>
</protein>
<dbReference type="InterPro" id="IPR000587">
    <property type="entry name" value="Creatinase_N"/>
</dbReference>
<dbReference type="InterPro" id="IPR000994">
    <property type="entry name" value="Pept_M24"/>
</dbReference>